<dbReference type="InterPro" id="IPR013328">
    <property type="entry name" value="6PGD_dom2"/>
</dbReference>
<keyword evidence="15" id="KW-1185">Reference proteome</keyword>
<evidence type="ECO:0000313" key="15">
    <source>
        <dbReference type="Proteomes" id="UP000593601"/>
    </source>
</evidence>
<evidence type="ECO:0000256" key="3">
    <source>
        <dbReference type="ARBA" id="ARBA00007870"/>
    </source>
</evidence>
<evidence type="ECO:0000256" key="2">
    <source>
        <dbReference type="ARBA" id="ARBA00004994"/>
    </source>
</evidence>
<evidence type="ECO:0000256" key="9">
    <source>
        <dbReference type="ARBA" id="ARBA00032024"/>
    </source>
</evidence>
<keyword evidence="7 11" id="KW-0521">NADP</keyword>
<dbReference type="RefSeq" id="WP_193734846.1">
    <property type="nucleotide sequence ID" value="NZ_CP063304.1"/>
</dbReference>
<dbReference type="Gene3D" id="3.40.50.720">
    <property type="entry name" value="NAD(P)-binding Rossmann-like Domain"/>
    <property type="match status" value="1"/>
</dbReference>
<feature type="domain" description="Ketopantoate reductase C-terminal" evidence="13">
    <location>
        <begin position="180"/>
        <end position="304"/>
    </location>
</feature>
<dbReference type="GO" id="GO:0050661">
    <property type="term" value="F:NADP binding"/>
    <property type="evidence" value="ECO:0007669"/>
    <property type="project" value="TreeGrafter"/>
</dbReference>
<name>A0A7M2REV1_9FIRM</name>
<evidence type="ECO:0000256" key="7">
    <source>
        <dbReference type="ARBA" id="ARBA00022857"/>
    </source>
</evidence>
<evidence type="ECO:0000256" key="8">
    <source>
        <dbReference type="ARBA" id="ARBA00023002"/>
    </source>
</evidence>
<dbReference type="EC" id="1.1.1.169" evidence="4 11"/>
<evidence type="ECO:0000259" key="12">
    <source>
        <dbReference type="Pfam" id="PF02558"/>
    </source>
</evidence>
<evidence type="ECO:0000259" key="13">
    <source>
        <dbReference type="Pfam" id="PF08546"/>
    </source>
</evidence>
<evidence type="ECO:0000256" key="4">
    <source>
        <dbReference type="ARBA" id="ARBA00013014"/>
    </source>
</evidence>
<dbReference type="Proteomes" id="UP000593601">
    <property type="component" value="Chromosome"/>
</dbReference>
<dbReference type="Pfam" id="PF08546">
    <property type="entry name" value="ApbA_C"/>
    <property type="match status" value="1"/>
</dbReference>
<dbReference type="InterPro" id="IPR036291">
    <property type="entry name" value="NAD(P)-bd_dom_sf"/>
</dbReference>
<evidence type="ECO:0000256" key="10">
    <source>
        <dbReference type="ARBA" id="ARBA00048793"/>
    </source>
</evidence>
<dbReference type="InterPro" id="IPR013752">
    <property type="entry name" value="KPA_reductase"/>
</dbReference>
<evidence type="ECO:0000256" key="6">
    <source>
        <dbReference type="ARBA" id="ARBA00022655"/>
    </source>
</evidence>
<sequence length="307" mass="34400">MMKIQNISIIGLGALGVLFGNFFADKLGHDRVSFIADKDRIRRYEEQGVICNGQKCNFKFSDKDNTNQTADLLIFAVKASSLSSAISSAKNYVGNHTIILSLLNGITSEDIIGKALGTNHMLYCVAQGMDAVKLGNQLTYSHMGELCIGIPEDESEKQPMLHAVIDLFDHIDLPYVCEKDIIHRLWSKWMLNVGVNQVVMVTQGNYGTVQQEGKARETMKAAMREVIALAKKEHVSVTEEDLEYYVDMTDTLNPDGMPSMRQDGVSGKYSEVELFSGTVINKAKIYNLDVPVNRMLYQEVKRLERNY</sequence>
<evidence type="ECO:0000256" key="11">
    <source>
        <dbReference type="RuleBase" id="RU362068"/>
    </source>
</evidence>
<comment type="catalytic activity">
    <reaction evidence="10 11">
        <text>(R)-pantoate + NADP(+) = 2-dehydropantoate + NADPH + H(+)</text>
        <dbReference type="Rhea" id="RHEA:16233"/>
        <dbReference type="ChEBI" id="CHEBI:11561"/>
        <dbReference type="ChEBI" id="CHEBI:15378"/>
        <dbReference type="ChEBI" id="CHEBI:15980"/>
        <dbReference type="ChEBI" id="CHEBI:57783"/>
        <dbReference type="ChEBI" id="CHEBI:58349"/>
        <dbReference type="EC" id="1.1.1.169"/>
    </reaction>
</comment>
<comment type="pathway">
    <text evidence="2 11">Cofactor biosynthesis; (R)-pantothenate biosynthesis; (R)-pantoate from 3-methyl-2-oxobutanoate: step 2/2.</text>
</comment>
<dbReference type="InterPro" id="IPR050838">
    <property type="entry name" value="Ketopantoate_reductase"/>
</dbReference>
<dbReference type="SUPFAM" id="SSF51735">
    <property type="entry name" value="NAD(P)-binding Rossmann-fold domains"/>
    <property type="match status" value="1"/>
</dbReference>
<dbReference type="Gene3D" id="1.10.1040.10">
    <property type="entry name" value="N-(1-d-carboxylethyl)-l-norvaline Dehydrogenase, domain 2"/>
    <property type="match status" value="1"/>
</dbReference>
<evidence type="ECO:0000256" key="5">
    <source>
        <dbReference type="ARBA" id="ARBA00019465"/>
    </source>
</evidence>
<dbReference type="GO" id="GO:0008677">
    <property type="term" value="F:2-dehydropantoate 2-reductase activity"/>
    <property type="evidence" value="ECO:0007669"/>
    <property type="project" value="UniProtKB-EC"/>
</dbReference>
<reference evidence="14 15" key="1">
    <citation type="submission" date="2020-10" db="EMBL/GenBank/DDBJ databases">
        <title>Blautia liquoris sp.nov., isolated from the mud in a fermentation cellar used for the production of Chinese strong-flavoured liquor.</title>
        <authorList>
            <person name="Lu L."/>
        </authorList>
    </citation>
    <scope>NUCLEOTIDE SEQUENCE [LARGE SCALE GENOMIC DNA]</scope>
    <source>
        <strain evidence="14 15">LZLJ-3</strain>
    </source>
</reference>
<dbReference type="AlphaFoldDB" id="A0A7M2REV1"/>
<dbReference type="UniPathway" id="UPA00028">
    <property type="reaction ID" value="UER00004"/>
</dbReference>
<accession>A0A7M2REV1</accession>
<dbReference type="SUPFAM" id="SSF48179">
    <property type="entry name" value="6-phosphogluconate dehydrogenase C-terminal domain-like"/>
    <property type="match status" value="1"/>
</dbReference>
<evidence type="ECO:0000313" key="14">
    <source>
        <dbReference type="EMBL" id="QOV18484.1"/>
    </source>
</evidence>
<dbReference type="KEGG" id="bliq:INP51_10725"/>
<gene>
    <name evidence="14" type="ORF">INP51_10725</name>
</gene>
<keyword evidence="6 11" id="KW-0566">Pantothenate biosynthesis</keyword>
<dbReference type="InterPro" id="IPR003710">
    <property type="entry name" value="ApbA"/>
</dbReference>
<dbReference type="PANTHER" id="PTHR43765:SF2">
    <property type="entry name" value="2-DEHYDROPANTOATE 2-REDUCTASE"/>
    <property type="match status" value="1"/>
</dbReference>
<dbReference type="Pfam" id="PF02558">
    <property type="entry name" value="ApbA"/>
    <property type="match status" value="1"/>
</dbReference>
<evidence type="ECO:0000256" key="1">
    <source>
        <dbReference type="ARBA" id="ARBA00002919"/>
    </source>
</evidence>
<protein>
    <recommendedName>
        <fullName evidence="5 11">2-dehydropantoate 2-reductase</fullName>
        <ecNumber evidence="4 11">1.1.1.169</ecNumber>
    </recommendedName>
    <alternativeName>
        <fullName evidence="9 11">Ketopantoate reductase</fullName>
    </alternativeName>
</protein>
<dbReference type="InterPro" id="IPR013332">
    <property type="entry name" value="KPR_N"/>
</dbReference>
<comment type="similarity">
    <text evidence="3 11">Belongs to the ketopantoate reductase family.</text>
</comment>
<dbReference type="NCBIfam" id="TIGR00745">
    <property type="entry name" value="apbA_panE"/>
    <property type="match status" value="1"/>
</dbReference>
<comment type="function">
    <text evidence="1 11">Catalyzes the NADPH-dependent reduction of ketopantoate into pantoic acid.</text>
</comment>
<keyword evidence="8 11" id="KW-0560">Oxidoreductase</keyword>
<dbReference type="GO" id="GO:0015940">
    <property type="term" value="P:pantothenate biosynthetic process"/>
    <property type="evidence" value="ECO:0007669"/>
    <property type="project" value="UniProtKB-UniPathway"/>
</dbReference>
<dbReference type="InterPro" id="IPR008927">
    <property type="entry name" value="6-PGluconate_DH-like_C_sf"/>
</dbReference>
<dbReference type="GO" id="GO:0005737">
    <property type="term" value="C:cytoplasm"/>
    <property type="evidence" value="ECO:0007669"/>
    <property type="project" value="TreeGrafter"/>
</dbReference>
<proteinExistence type="inferred from homology"/>
<feature type="domain" description="Ketopantoate reductase N-terminal" evidence="12">
    <location>
        <begin position="7"/>
        <end position="144"/>
    </location>
</feature>
<dbReference type="PANTHER" id="PTHR43765">
    <property type="entry name" value="2-DEHYDROPANTOATE 2-REDUCTASE-RELATED"/>
    <property type="match status" value="1"/>
</dbReference>
<dbReference type="EMBL" id="CP063304">
    <property type="protein sequence ID" value="QOV18484.1"/>
    <property type="molecule type" value="Genomic_DNA"/>
</dbReference>
<organism evidence="14 15">
    <name type="scientific">Blautia liquoris</name>
    <dbReference type="NCBI Taxonomy" id="2779518"/>
    <lineage>
        <taxon>Bacteria</taxon>
        <taxon>Bacillati</taxon>
        <taxon>Bacillota</taxon>
        <taxon>Clostridia</taxon>
        <taxon>Lachnospirales</taxon>
        <taxon>Lachnospiraceae</taxon>
        <taxon>Blautia</taxon>
    </lineage>
</organism>